<name>A0ABT6RI99_9BACT</name>
<protein>
    <submittedName>
        <fullName evidence="1">DUF4249 domain-containing protein</fullName>
    </submittedName>
</protein>
<evidence type="ECO:0000313" key="1">
    <source>
        <dbReference type="EMBL" id="MDI3322201.1"/>
    </source>
</evidence>
<proteinExistence type="predicted"/>
<dbReference type="EMBL" id="JASBRG010000007">
    <property type="protein sequence ID" value="MDI3322201.1"/>
    <property type="molecule type" value="Genomic_DNA"/>
</dbReference>
<dbReference type="PROSITE" id="PS51257">
    <property type="entry name" value="PROKAR_LIPOPROTEIN"/>
    <property type="match status" value="1"/>
</dbReference>
<evidence type="ECO:0000313" key="2">
    <source>
        <dbReference type="Proteomes" id="UP001226434"/>
    </source>
</evidence>
<reference evidence="1 2" key="1">
    <citation type="submission" date="2023-05" db="EMBL/GenBank/DDBJ databases">
        <title>Genome sequence of Pinibacter sp. MAH-24.</title>
        <authorList>
            <person name="Huq M.A."/>
        </authorList>
    </citation>
    <scope>NUCLEOTIDE SEQUENCE [LARGE SCALE GENOMIC DNA]</scope>
    <source>
        <strain evidence="1 2">MAH-24</strain>
    </source>
</reference>
<dbReference type="Pfam" id="PF14054">
    <property type="entry name" value="DUF4249"/>
    <property type="match status" value="1"/>
</dbReference>
<gene>
    <name evidence="1" type="ORF">QJ048_20600</name>
</gene>
<dbReference type="Proteomes" id="UP001226434">
    <property type="component" value="Unassembled WGS sequence"/>
</dbReference>
<dbReference type="InterPro" id="IPR025345">
    <property type="entry name" value="DUF4249"/>
</dbReference>
<sequence>MKIRIGFLCAMAILLAACKEEYNVKLSSPHTGYLVVEGFANLTPNSKSTIKLSRTTSLDSSYYYKTESGAIVLLNDDANGAYILFETSPGVYTSTTATLDPSRKYRLHIVTRDQKQYNSAWVQGKMSPAIDSVSWKQKSDGVQVYANTHDPQNKTIYYLWDYRETWQYNPILFSQIVYNPATNTLDPRDLVNNDIHTCWISANSTNIIVASTEKLATDVVFEKPITVVSFSTNKLQNKYSILVNQYALTKEAYTYLDLMRKNTEQLGSIFDAQPSELHGNIHQISDSTEAVVGFFYATSVQQQRIFISRSQLRGLVYITTGYENCLEDTVLNNPGKIREVFNVGPGVVVGVTPIYLGPSIISYTYSSNYCADCRARGGSTTKPDFWQ</sequence>
<accession>A0ABT6RI99</accession>
<comment type="caution">
    <text evidence="1">The sequence shown here is derived from an EMBL/GenBank/DDBJ whole genome shotgun (WGS) entry which is preliminary data.</text>
</comment>
<organism evidence="1 2">
    <name type="scientific">Pinibacter soli</name>
    <dbReference type="NCBI Taxonomy" id="3044211"/>
    <lineage>
        <taxon>Bacteria</taxon>
        <taxon>Pseudomonadati</taxon>
        <taxon>Bacteroidota</taxon>
        <taxon>Chitinophagia</taxon>
        <taxon>Chitinophagales</taxon>
        <taxon>Chitinophagaceae</taxon>
        <taxon>Pinibacter</taxon>
    </lineage>
</organism>
<keyword evidence="2" id="KW-1185">Reference proteome</keyword>